<keyword evidence="10" id="KW-0539">Nucleus</keyword>
<evidence type="ECO:0000256" key="1">
    <source>
        <dbReference type="ARBA" id="ARBA00004123"/>
    </source>
</evidence>
<protein>
    <recommendedName>
        <fullName evidence="11">C2H2-type domain-containing protein</fullName>
    </recommendedName>
</protein>
<gene>
    <name evidence="12" type="ORF">MELIAE_LOCUS1428</name>
</gene>
<dbReference type="FunFam" id="3.30.160.60:FF:000075">
    <property type="entry name" value="Putative zinc finger protein 536"/>
    <property type="match status" value="1"/>
</dbReference>
<reference evidence="12" key="1">
    <citation type="submission" date="2021-12" db="EMBL/GenBank/DDBJ databases">
        <authorList>
            <person name="King R."/>
        </authorList>
    </citation>
    <scope>NUCLEOTIDE SEQUENCE</scope>
</reference>
<dbReference type="Proteomes" id="UP001154078">
    <property type="component" value="Chromosome 1"/>
</dbReference>
<comment type="subcellular location">
    <subcellularLocation>
        <location evidence="1">Nucleus</location>
    </subcellularLocation>
</comment>
<evidence type="ECO:0000256" key="3">
    <source>
        <dbReference type="ARBA" id="ARBA00022723"/>
    </source>
</evidence>
<dbReference type="SUPFAM" id="SSF57667">
    <property type="entry name" value="beta-beta-alpha zinc fingers"/>
    <property type="match status" value="1"/>
</dbReference>
<keyword evidence="5" id="KW-0863">Zinc-finger</keyword>
<sequence>MFNCPHCPYRAKQKGNLGVHIRKHHPELFFFVKKNSKTRQLNRVLRFTRTIQDLKVEIFKLRKQVDNKFKQLHVHLGKLGGSNNNPKEKEVSTTELNLNFHESMDASVEVDFQLPLKTCEELETLNDNLRNPILKMQFITYISQIGGTGGNENGNKVGYKMVDLVFHPKLLTLYTWTGLSKKKEDKKTFQIYEEVISCFYEALISCDRRFTKQKTIDFFKDNVLKHAHKRSQRKRQMYNDDELAYDSQQNLEDVKTNFDEADALLDEPLP</sequence>
<name>A0A9P0APP1_BRAAE</name>
<evidence type="ECO:0000256" key="7">
    <source>
        <dbReference type="ARBA" id="ARBA00023015"/>
    </source>
</evidence>
<keyword evidence="13" id="KW-1185">Reference proteome</keyword>
<dbReference type="Gene3D" id="3.30.160.60">
    <property type="entry name" value="Classic Zinc Finger"/>
    <property type="match status" value="1"/>
</dbReference>
<evidence type="ECO:0000313" key="13">
    <source>
        <dbReference type="Proteomes" id="UP001154078"/>
    </source>
</evidence>
<keyword evidence="9" id="KW-0804">Transcription</keyword>
<evidence type="ECO:0000256" key="10">
    <source>
        <dbReference type="ARBA" id="ARBA00023242"/>
    </source>
</evidence>
<keyword evidence="6" id="KW-0862">Zinc</keyword>
<comment type="similarity">
    <text evidence="2">Belongs to the krueppel C2H2-type zinc-finger protein family.</text>
</comment>
<dbReference type="InterPro" id="IPR013087">
    <property type="entry name" value="Znf_C2H2_type"/>
</dbReference>
<evidence type="ECO:0000313" key="12">
    <source>
        <dbReference type="EMBL" id="CAH0547436.1"/>
    </source>
</evidence>
<dbReference type="GO" id="GO:0008270">
    <property type="term" value="F:zinc ion binding"/>
    <property type="evidence" value="ECO:0007669"/>
    <property type="project" value="UniProtKB-KW"/>
</dbReference>
<evidence type="ECO:0000256" key="6">
    <source>
        <dbReference type="ARBA" id="ARBA00022833"/>
    </source>
</evidence>
<dbReference type="GO" id="GO:0003677">
    <property type="term" value="F:DNA binding"/>
    <property type="evidence" value="ECO:0007669"/>
    <property type="project" value="UniProtKB-KW"/>
</dbReference>
<evidence type="ECO:0000259" key="11">
    <source>
        <dbReference type="SMART" id="SM00355"/>
    </source>
</evidence>
<evidence type="ECO:0000256" key="4">
    <source>
        <dbReference type="ARBA" id="ARBA00022737"/>
    </source>
</evidence>
<dbReference type="AlphaFoldDB" id="A0A9P0APP1"/>
<evidence type="ECO:0000256" key="5">
    <source>
        <dbReference type="ARBA" id="ARBA00022771"/>
    </source>
</evidence>
<dbReference type="GO" id="GO:0005634">
    <property type="term" value="C:nucleus"/>
    <property type="evidence" value="ECO:0007669"/>
    <property type="project" value="UniProtKB-SubCell"/>
</dbReference>
<dbReference type="OrthoDB" id="7334331at2759"/>
<keyword evidence="4" id="KW-0677">Repeat</keyword>
<dbReference type="InterPro" id="IPR032071">
    <property type="entry name" value="DUF4806"/>
</dbReference>
<keyword evidence="8" id="KW-0238">DNA-binding</keyword>
<evidence type="ECO:0000256" key="2">
    <source>
        <dbReference type="ARBA" id="ARBA00006991"/>
    </source>
</evidence>
<evidence type="ECO:0000256" key="8">
    <source>
        <dbReference type="ARBA" id="ARBA00023125"/>
    </source>
</evidence>
<proteinExistence type="inferred from homology"/>
<dbReference type="EMBL" id="OV121132">
    <property type="protein sequence ID" value="CAH0547436.1"/>
    <property type="molecule type" value="Genomic_DNA"/>
</dbReference>
<dbReference type="SMART" id="SM00355">
    <property type="entry name" value="ZnF_C2H2"/>
    <property type="match status" value="1"/>
</dbReference>
<organism evidence="12 13">
    <name type="scientific">Brassicogethes aeneus</name>
    <name type="common">Rape pollen beetle</name>
    <name type="synonym">Meligethes aeneus</name>
    <dbReference type="NCBI Taxonomy" id="1431903"/>
    <lineage>
        <taxon>Eukaryota</taxon>
        <taxon>Metazoa</taxon>
        <taxon>Ecdysozoa</taxon>
        <taxon>Arthropoda</taxon>
        <taxon>Hexapoda</taxon>
        <taxon>Insecta</taxon>
        <taxon>Pterygota</taxon>
        <taxon>Neoptera</taxon>
        <taxon>Endopterygota</taxon>
        <taxon>Coleoptera</taxon>
        <taxon>Polyphaga</taxon>
        <taxon>Cucujiformia</taxon>
        <taxon>Nitidulidae</taxon>
        <taxon>Meligethinae</taxon>
        <taxon>Brassicogethes</taxon>
    </lineage>
</organism>
<feature type="domain" description="C2H2-type" evidence="11">
    <location>
        <begin position="2"/>
        <end position="24"/>
    </location>
</feature>
<keyword evidence="3" id="KW-0479">Metal-binding</keyword>
<dbReference type="Pfam" id="PF16064">
    <property type="entry name" value="DUF4806"/>
    <property type="match status" value="1"/>
</dbReference>
<keyword evidence="7" id="KW-0805">Transcription regulation</keyword>
<dbReference type="InterPro" id="IPR036236">
    <property type="entry name" value="Znf_C2H2_sf"/>
</dbReference>
<evidence type="ECO:0000256" key="9">
    <source>
        <dbReference type="ARBA" id="ARBA00023163"/>
    </source>
</evidence>
<accession>A0A9P0APP1</accession>